<sequence>MKKAWHVIYDTLKDNYYFGDVANDGAFGEELYYFPDARERSLKALDNFARINAVLLPSW</sequence>
<dbReference type="Proteomes" id="UP000274772">
    <property type="component" value="Chromosome"/>
</dbReference>
<keyword evidence="2" id="KW-1185">Reference proteome</keyword>
<organism evidence="1 2">
    <name type="scientific">Staphylococcus caprae</name>
    <dbReference type="NCBI Taxonomy" id="29380"/>
    <lineage>
        <taxon>Bacteria</taxon>
        <taxon>Bacillati</taxon>
        <taxon>Bacillota</taxon>
        <taxon>Bacilli</taxon>
        <taxon>Bacillales</taxon>
        <taxon>Staphylococcaceae</taxon>
        <taxon>Staphylococcus</taxon>
    </lineage>
</organism>
<dbReference type="EMBL" id="AP018586">
    <property type="protein sequence ID" value="BBD92641.1"/>
    <property type="molecule type" value="Genomic_DNA"/>
</dbReference>
<gene>
    <name evidence="1" type="ORF">JMUB590_1583</name>
</gene>
<evidence type="ECO:0000313" key="1">
    <source>
        <dbReference type="EMBL" id="BBD92641.1"/>
    </source>
</evidence>
<reference evidence="1 2" key="1">
    <citation type="submission" date="2018-05" db="EMBL/GenBank/DDBJ databases">
        <title>Complete genome sequencing of three human clinical isolates of Staphylococcus caprae reveals virulence factors similar to those of S. epidermidis and S. capitis.</title>
        <authorList>
            <person name="Watanabe S."/>
            <person name="Cui L."/>
        </authorList>
    </citation>
    <scope>NUCLEOTIDE SEQUENCE [LARGE SCALE GENOMIC DNA]</scope>
    <source>
        <strain evidence="1 2">JMUB590</strain>
    </source>
</reference>
<accession>A0ABM7FX70</accession>
<evidence type="ECO:0000313" key="2">
    <source>
        <dbReference type="Proteomes" id="UP000274772"/>
    </source>
</evidence>
<name>A0ABM7FX70_9STAP</name>
<proteinExistence type="predicted"/>
<protein>
    <submittedName>
        <fullName evidence="1">N-acetylmuramoyl-L-alanine amidase, family 2</fullName>
    </submittedName>
</protein>